<dbReference type="AlphaFoldDB" id="A0A2I0TTH2"/>
<gene>
    <name evidence="2" type="ORF">llap_12598</name>
</gene>
<feature type="region of interest" description="Disordered" evidence="1">
    <location>
        <begin position="1"/>
        <end position="42"/>
    </location>
</feature>
<proteinExistence type="predicted"/>
<dbReference type="Proteomes" id="UP000233556">
    <property type="component" value="Unassembled WGS sequence"/>
</dbReference>
<evidence type="ECO:0000313" key="2">
    <source>
        <dbReference type="EMBL" id="PKU37100.1"/>
    </source>
</evidence>
<name>A0A2I0TTH2_LIMLA</name>
<organism evidence="2 3">
    <name type="scientific">Limosa lapponica baueri</name>
    <dbReference type="NCBI Taxonomy" id="1758121"/>
    <lineage>
        <taxon>Eukaryota</taxon>
        <taxon>Metazoa</taxon>
        <taxon>Chordata</taxon>
        <taxon>Craniata</taxon>
        <taxon>Vertebrata</taxon>
        <taxon>Euteleostomi</taxon>
        <taxon>Archelosauria</taxon>
        <taxon>Archosauria</taxon>
        <taxon>Dinosauria</taxon>
        <taxon>Saurischia</taxon>
        <taxon>Theropoda</taxon>
        <taxon>Coelurosauria</taxon>
        <taxon>Aves</taxon>
        <taxon>Neognathae</taxon>
        <taxon>Neoaves</taxon>
        <taxon>Charadriiformes</taxon>
        <taxon>Scolopacidae</taxon>
        <taxon>Limosa</taxon>
    </lineage>
</organism>
<keyword evidence="3" id="KW-1185">Reference proteome</keyword>
<evidence type="ECO:0000256" key="1">
    <source>
        <dbReference type="SAM" id="MobiDB-lite"/>
    </source>
</evidence>
<protein>
    <submittedName>
        <fullName evidence="2">Uncharacterized protein</fullName>
    </submittedName>
</protein>
<sequence length="104" mass="11727">MHLGLNAPVPGVSSFLSKRQHGAQERAKDGPQNSEGANTSAQSLTAKLSFRLRKAAARRELSSTCWRTKGDHDNCRNVVDPERQRTWKIWRNLLVGEPFRFLPS</sequence>
<dbReference type="EMBL" id="KZ507313">
    <property type="protein sequence ID" value="PKU37100.1"/>
    <property type="molecule type" value="Genomic_DNA"/>
</dbReference>
<accession>A0A2I0TTH2</accession>
<evidence type="ECO:0000313" key="3">
    <source>
        <dbReference type="Proteomes" id="UP000233556"/>
    </source>
</evidence>
<reference evidence="3" key="1">
    <citation type="submission" date="2017-11" db="EMBL/GenBank/DDBJ databases">
        <authorList>
            <person name="Lima N.C."/>
            <person name="Parody-Merino A.M."/>
            <person name="Battley P.F."/>
            <person name="Fidler A.E."/>
            <person name="Prosdocimi F."/>
        </authorList>
    </citation>
    <scope>NUCLEOTIDE SEQUENCE [LARGE SCALE GENOMIC DNA]</scope>
</reference>
<reference evidence="3" key="2">
    <citation type="submission" date="2017-12" db="EMBL/GenBank/DDBJ databases">
        <title>Genome sequence of the Bar-tailed Godwit (Limosa lapponica baueri).</title>
        <authorList>
            <person name="Lima N.C.B."/>
            <person name="Parody-Merino A.M."/>
            <person name="Battley P.F."/>
            <person name="Fidler A.E."/>
            <person name="Prosdocimi F."/>
        </authorList>
    </citation>
    <scope>NUCLEOTIDE SEQUENCE [LARGE SCALE GENOMIC DNA]</scope>
</reference>
<feature type="compositionally biased region" description="Polar residues" evidence="1">
    <location>
        <begin position="31"/>
        <end position="42"/>
    </location>
</feature>